<feature type="compositionally biased region" description="Basic and acidic residues" evidence="1">
    <location>
        <begin position="289"/>
        <end position="303"/>
    </location>
</feature>
<organism evidence="3 4">
    <name type="scientific">Octopus vulgaris</name>
    <name type="common">Common octopus</name>
    <dbReference type="NCBI Taxonomy" id="6645"/>
    <lineage>
        <taxon>Eukaryota</taxon>
        <taxon>Metazoa</taxon>
        <taxon>Spiralia</taxon>
        <taxon>Lophotrochozoa</taxon>
        <taxon>Mollusca</taxon>
        <taxon>Cephalopoda</taxon>
        <taxon>Coleoidea</taxon>
        <taxon>Octopodiformes</taxon>
        <taxon>Octopoda</taxon>
        <taxon>Incirrata</taxon>
        <taxon>Octopodidae</taxon>
        <taxon>Octopus</taxon>
    </lineage>
</organism>
<dbReference type="GO" id="GO:0004190">
    <property type="term" value="F:aspartic-type endopeptidase activity"/>
    <property type="evidence" value="ECO:0007669"/>
    <property type="project" value="InterPro"/>
</dbReference>
<name>A0AA36FI17_OCTVU</name>
<feature type="region of interest" description="Disordered" evidence="1">
    <location>
        <begin position="246"/>
        <end position="303"/>
    </location>
</feature>
<evidence type="ECO:0000256" key="1">
    <source>
        <dbReference type="SAM" id="MobiDB-lite"/>
    </source>
</evidence>
<dbReference type="AlphaFoldDB" id="A0AA36FI17"/>
<accession>A0AA36FI17</accession>
<sequence>MCPPAVVGPEKYYVVLFHKRGTLENEIANQYHLDKSFLLYEWLRQHNLEYYHENFMQSGRDSLDILEEMELPDEEIYDDLEITLPGHKKRLERAVSQLKKKKQIDKEVEYPVAYGRWMKPKCLVYAKFDFLCIDATVFSTKHPDRAEELEFMVDSGSDVVTLRKDIVEKLDLKLLGHVRSKGVHVSMHKTLYEAKLKLGSVELKIEVISEEYNSLGNRVFRCFRHYISGSRHIWLKGDYVDPSMQCEPSGNYSQKDRESDEENNQISVMKPTDSKPNGCPLDEVVSNTEEAKSKADQTEDDEAQRLDHIASQDIDNQTKQNYTEGDELAEYSESVQEKYKTPKRSRKLRPLCGSKLKRDRKSRKRKRNLFTNEEPSRKKACGKLTYDTVVS</sequence>
<evidence type="ECO:0000313" key="4">
    <source>
        <dbReference type="Proteomes" id="UP001162480"/>
    </source>
</evidence>
<feature type="compositionally biased region" description="Basic residues" evidence="1">
    <location>
        <begin position="341"/>
        <end position="368"/>
    </location>
</feature>
<feature type="domain" description="SAM" evidence="2">
    <location>
        <begin position="39"/>
        <end position="101"/>
    </location>
</feature>
<dbReference type="SMART" id="SM00454">
    <property type="entry name" value="SAM"/>
    <property type="match status" value="1"/>
</dbReference>
<proteinExistence type="predicted"/>
<dbReference type="PROSITE" id="PS50105">
    <property type="entry name" value="SAM_DOMAIN"/>
    <property type="match status" value="1"/>
</dbReference>
<dbReference type="Proteomes" id="UP001162480">
    <property type="component" value="Chromosome 20"/>
</dbReference>
<keyword evidence="4" id="KW-1185">Reference proteome</keyword>
<dbReference type="PROSITE" id="PS00141">
    <property type="entry name" value="ASP_PROTEASE"/>
    <property type="match status" value="1"/>
</dbReference>
<dbReference type="SUPFAM" id="SSF47769">
    <property type="entry name" value="SAM/Pointed domain"/>
    <property type="match status" value="1"/>
</dbReference>
<feature type="region of interest" description="Disordered" evidence="1">
    <location>
        <begin position="329"/>
        <end position="391"/>
    </location>
</feature>
<evidence type="ECO:0000259" key="2">
    <source>
        <dbReference type="PROSITE" id="PS50105"/>
    </source>
</evidence>
<evidence type="ECO:0000313" key="3">
    <source>
        <dbReference type="EMBL" id="CAI9737824.1"/>
    </source>
</evidence>
<dbReference type="EMBL" id="OX597833">
    <property type="protein sequence ID" value="CAI9737824.1"/>
    <property type="molecule type" value="Genomic_DNA"/>
</dbReference>
<dbReference type="Pfam" id="PF00536">
    <property type="entry name" value="SAM_1"/>
    <property type="match status" value="1"/>
</dbReference>
<dbReference type="InterPro" id="IPR001660">
    <property type="entry name" value="SAM"/>
</dbReference>
<dbReference type="GO" id="GO:0006508">
    <property type="term" value="P:proteolysis"/>
    <property type="evidence" value="ECO:0007669"/>
    <property type="project" value="InterPro"/>
</dbReference>
<dbReference type="InterPro" id="IPR013761">
    <property type="entry name" value="SAM/pointed_sf"/>
</dbReference>
<reference evidence="3" key="1">
    <citation type="submission" date="2023-08" db="EMBL/GenBank/DDBJ databases">
        <authorList>
            <person name="Alioto T."/>
            <person name="Alioto T."/>
            <person name="Gomez Garrido J."/>
        </authorList>
    </citation>
    <scope>NUCLEOTIDE SEQUENCE</scope>
</reference>
<gene>
    <name evidence="3" type="ORF">OCTVUL_1B013302</name>
</gene>
<dbReference type="Gene3D" id="1.10.150.50">
    <property type="entry name" value="Transcription Factor, Ets-1"/>
    <property type="match status" value="1"/>
</dbReference>
<dbReference type="InterPro" id="IPR001969">
    <property type="entry name" value="Aspartic_peptidase_AS"/>
</dbReference>
<protein>
    <submittedName>
        <fullName evidence="3">Repeat and SAM domain-containing 1A</fullName>
    </submittedName>
</protein>